<dbReference type="EMBL" id="JBHRWN010000002">
    <property type="protein sequence ID" value="MFC3477606.1"/>
    <property type="molecule type" value="Genomic_DNA"/>
</dbReference>
<organism evidence="2 3">
    <name type="scientific">Halobacterium litoreum</name>
    <dbReference type="NCBI Taxonomy" id="2039234"/>
    <lineage>
        <taxon>Archaea</taxon>
        <taxon>Methanobacteriati</taxon>
        <taxon>Methanobacteriota</taxon>
        <taxon>Stenosarchaea group</taxon>
        <taxon>Halobacteria</taxon>
        <taxon>Halobacteriales</taxon>
        <taxon>Halobacteriaceae</taxon>
        <taxon>Halobacterium</taxon>
    </lineage>
</organism>
<keyword evidence="3" id="KW-1185">Reference proteome</keyword>
<dbReference type="RefSeq" id="WP_232571269.1">
    <property type="nucleotide sequence ID" value="NZ_CP089466.1"/>
</dbReference>
<feature type="domain" description="Domain of unknown function" evidence="1">
    <location>
        <begin position="11"/>
        <end position="184"/>
    </location>
</feature>
<comment type="caution">
    <text evidence="2">The sequence shown here is derived from an EMBL/GenBank/DDBJ whole genome shotgun (WGS) entry which is preliminary data.</text>
</comment>
<dbReference type="Pfam" id="PF26404">
    <property type="entry name" value="DUF8102"/>
    <property type="match status" value="1"/>
</dbReference>
<dbReference type="GeneID" id="69116463"/>
<proteinExistence type="predicted"/>
<reference evidence="2 3" key="1">
    <citation type="journal article" date="2019" name="Int. J. Syst. Evol. Microbiol.">
        <title>The Global Catalogue of Microorganisms (GCM) 10K type strain sequencing project: providing services to taxonomists for standard genome sequencing and annotation.</title>
        <authorList>
            <consortium name="The Broad Institute Genomics Platform"/>
            <consortium name="The Broad Institute Genome Sequencing Center for Infectious Disease"/>
            <person name="Wu L."/>
            <person name="Ma J."/>
        </authorList>
    </citation>
    <scope>NUCLEOTIDE SEQUENCE [LARGE SCALE GENOMIC DNA]</scope>
    <source>
        <strain evidence="2 3">CGMCC 1.12562</strain>
    </source>
</reference>
<dbReference type="InterPro" id="IPR058415">
    <property type="entry name" value="DUF8102"/>
</dbReference>
<dbReference type="AlphaFoldDB" id="A0ABD5NEC3"/>
<name>A0ABD5NEC3_9EURY</name>
<evidence type="ECO:0000313" key="3">
    <source>
        <dbReference type="Proteomes" id="UP001595660"/>
    </source>
</evidence>
<sequence length="188" mass="21080">MSDSDKRDRGVLTEADRAFLRGDRELGSVQSERNARARIRDRVYDALLDFEVLVEHLEDRDAELVFGKRASESDGTEAFDAFVSHLAFLYSGLEHTDLDFETVLREGVNLAEAANDRAAAVDYDVTFHALDADHLREKVEDGESLSLTEIAFLYESDDVSRDELADLLGESRASDVDDGRVQSKVTEF</sequence>
<evidence type="ECO:0000313" key="2">
    <source>
        <dbReference type="EMBL" id="MFC3477606.1"/>
    </source>
</evidence>
<gene>
    <name evidence="2" type="ORF">ACFOKC_07695</name>
</gene>
<protein>
    <recommendedName>
        <fullName evidence="1">Domain of unknown function domain-containing protein</fullName>
    </recommendedName>
</protein>
<accession>A0ABD5NEC3</accession>
<dbReference type="Proteomes" id="UP001595660">
    <property type="component" value="Unassembled WGS sequence"/>
</dbReference>
<evidence type="ECO:0000259" key="1">
    <source>
        <dbReference type="Pfam" id="PF26404"/>
    </source>
</evidence>